<feature type="domain" description="Membrane insertase YidC N-terminal" evidence="15">
    <location>
        <begin position="73"/>
        <end position="344"/>
    </location>
</feature>
<dbReference type="HAMAP" id="MF_01810">
    <property type="entry name" value="YidC_type1"/>
    <property type="match status" value="1"/>
</dbReference>
<dbReference type="PRINTS" id="PR01900">
    <property type="entry name" value="YIDCPROTEIN"/>
</dbReference>
<keyword evidence="7 13" id="KW-0653">Protein transport</keyword>
<keyword evidence="5 13" id="KW-1003">Cell membrane</keyword>
<dbReference type="InterPro" id="IPR001708">
    <property type="entry name" value="YidC/ALB3/OXA1/COX18"/>
</dbReference>
<accession>A0A1J8P635</accession>
<comment type="subcellular location">
    <subcellularLocation>
        <location evidence="1">Cell inner membrane</location>
        <topology evidence="1">Multi-pass membrane protein</topology>
    </subcellularLocation>
    <subcellularLocation>
        <location evidence="13">Cell membrane</location>
        <topology evidence="13">Multi-pass membrane protein</topology>
    </subcellularLocation>
</comment>
<comment type="similarity">
    <text evidence="2 13">Belongs to the OXA1/ALB3/YidC family. Type 1 subfamily.</text>
</comment>
<feature type="transmembrane region" description="Helical" evidence="13">
    <location>
        <begin position="494"/>
        <end position="519"/>
    </location>
</feature>
<dbReference type="GO" id="GO:0005886">
    <property type="term" value="C:plasma membrane"/>
    <property type="evidence" value="ECO:0007669"/>
    <property type="project" value="UniProtKB-SubCell"/>
</dbReference>
<dbReference type="OrthoDB" id="9780552at2"/>
<dbReference type="CDD" id="cd19961">
    <property type="entry name" value="EcYidC-like_peri"/>
    <property type="match status" value="1"/>
</dbReference>
<keyword evidence="8 13" id="KW-1133">Transmembrane helix</keyword>
<keyword evidence="6 13" id="KW-0812">Transmembrane</keyword>
<evidence type="ECO:0000256" key="2">
    <source>
        <dbReference type="ARBA" id="ARBA00010527"/>
    </source>
</evidence>
<keyword evidence="17" id="KW-1185">Reference proteome</keyword>
<dbReference type="GO" id="GO:0015031">
    <property type="term" value="P:protein transport"/>
    <property type="evidence" value="ECO:0007669"/>
    <property type="project" value="UniProtKB-KW"/>
</dbReference>
<feature type="transmembrane region" description="Helical" evidence="13">
    <location>
        <begin position="352"/>
        <end position="373"/>
    </location>
</feature>
<dbReference type="PRINTS" id="PR00701">
    <property type="entry name" value="60KDINNERMP"/>
</dbReference>
<organism evidence="16 17">
    <name type="scientific">Candidatus Rickettsiella isopodorum</name>
    <dbReference type="NCBI Taxonomy" id="1225476"/>
    <lineage>
        <taxon>Bacteria</taxon>
        <taxon>Pseudomonadati</taxon>
        <taxon>Pseudomonadota</taxon>
        <taxon>Gammaproteobacteria</taxon>
        <taxon>Legionellales</taxon>
        <taxon>Coxiellaceae</taxon>
        <taxon>Rickettsiella</taxon>
    </lineage>
</organism>
<comment type="function">
    <text evidence="13">Required for the insertion and/or proper folding and/or complex formation of integral membrane proteins into the membrane. Involved in integration of membrane proteins that insert both dependently and independently of the Sec translocase complex, as well as at least some lipoproteins. Aids folding of multispanning membrane proteins.</text>
</comment>
<dbReference type="NCBIfam" id="TIGR03592">
    <property type="entry name" value="yidC_oxa1_cterm"/>
    <property type="match status" value="1"/>
</dbReference>
<dbReference type="Proteomes" id="UP000183924">
    <property type="component" value="Unassembled WGS sequence"/>
</dbReference>
<gene>
    <name evidence="13" type="primary">yidC</name>
    <name evidence="16" type="ORF">A1D18_06260</name>
</gene>
<dbReference type="InterPro" id="IPR028055">
    <property type="entry name" value="YidC/Oxa/ALB_C"/>
</dbReference>
<dbReference type="InterPro" id="IPR019998">
    <property type="entry name" value="Membr_insert_YidC"/>
</dbReference>
<dbReference type="EMBL" id="LUKY01000033">
    <property type="protein sequence ID" value="OIZ94435.1"/>
    <property type="molecule type" value="Genomic_DNA"/>
</dbReference>
<keyword evidence="10 13" id="KW-0143">Chaperone</keyword>
<dbReference type="PANTHER" id="PTHR12428">
    <property type="entry name" value="OXA1"/>
    <property type="match status" value="1"/>
</dbReference>
<dbReference type="Pfam" id="PF02096">
    <property type="entry name" value="60KD_IMP"/>
    <property type="match status" value="1"/>
</dbReference>
<dbReference type="InterPro" id="IPR047196">
    <property type="entry name" value="YidC_ALB_C"/>
</dbReference>
<dbReference type="PANTHER" id="PTHR12428:SF65">
    <property type="entry name" value="CYTOCHROME C OXIDASE ASSEMBLY PROTEIN COX18, MITOCHONDRIAL"/>
    <property type="match status" value="1"/>
</dbReference>
<feature type="domain" description="Membrane insertase YidC/Oxa/ALB C-terminal" evidence="14">
    <location>
        <begin position="355"/>
        <end position="533"/>
    </location>
</feature>
<dbReference type="InterPro" id="IPR028053">
    <property type="entry name" value="Membr_insert_YidC_N"/>
</dbReference>
<evidence type="ECO:0000259" key="14">
    <source>
        <dbReference type="Pfam" id="PF02096"/>
    </source>
</evidence>
<proteinExistence type="inferred from homology"/>
<comment type="subunit">
    <text evidence="13">Interacts with the Sec translocase complex via SecD. Specifically interacts with transmembrane segments of nascent integral membrane proteins during membrane integration.</text>
</comment>
<dbReference type="NCBIfam" id="NF002352">
    <property type="entry name" value="PRK01318.1-3"/>
    <property type="match status" value="1"/>
</dbReference>
<reference evidence="16 17" key="1">
    <citation type="submission" date="2016-03" db="EMBL/GenBank/DDBJ databases">
        <title>Comparative genomics of Rickettsiella.</title>
        <authorList>
            <person name="Chandler C."/>
            <person name="Wang Y."/>
        </authorList>
    </citation>
    <scope>NUCLEOTIDE SEQUENCE [LARGE SCALE GENOMIC DNA]</scope>
    <source>
        <strain evidence="16 17">RCFS May 2013</strain>
    </source>
</reference>
<keyword evidence="9 13" id="KW-0472">Membrane</keyword>
<dbReference type="NCBIfam" id="TIGR03593">
    <property type="entry name" value="yidC_nterm"/>
    <property type="match status" value="1"/>
</dbReference>
<evidence type="ECO:0000256" key="5">
    <source>
        <dbReference type="ARBA" id="ARBA00022475"/>
    </source>
</evidence>
<dbReference type="AlphaFoldDB" id="A0A1J8P635"/>
<feature type="transmembrane region" description="Helical" evidence="13">
    <location>
        <begin position="420"/>
        <end position="442"/>
    </location>
</feature>
<evidence type="ECO:0000256" key="1">
    <source>
        <dbReference type="ARBA" id="ARBA00004429"/>
    </source>
</evidence>
<feature type="transmembrane region" description="Helical" evidence="13">
    <location>
        <begin position="327"/>
        <end position="345"/>
    </location>
</feature>
<protein>
    <recommendedName>
        <fullName evidence="3 13">Membrane protein insertase YidC</fullName>
    </recommendedName>
    <alternativeName>
        <fullName evidence="12 13">Foldase YidC</fullName>
    </alternativeName>
    <alternativeName>
        <fullName evidence="11 13">Membrane integrase YidC</fullName>
    </alternativeName>
    <alternativeName>
        <fullName evidence="13">Membrane protein YidC</fullName>
    </alternativeName>
</protein>
<evidence type="ECO:0000256" key="11">
    <source>
        <dbReference type="ARBA" id="ARBA00033245"/>
    </source>
</evidence>
<dbReference type="GO" id="GO:0032977">
    <property type="term" value="F:membrane insertase activity"/>
    <property type="evidence" value="ECO:0007669"/>
    <property type="project" value="InterPro"/>
</dbReference>
<dbReference type="GO" id="GO:0051205">
    <property type="term" value="P:protein insertion into membrane"/>
    <property type="evidence" value="ECO:0007669"/>
    <property type="project" value="TreeGrafter"/>
</dbReference>
<evidence type="ECO:0000256" key="7">
    <source>
        <dbReference type="ARBA" id="ARBA00022927"/>
    </source>
</evidence>
<evidence type="ECO:0000256" key="9">
    <source>
        <dbReference type="ARBA" id="ARBA00023136"/>
    </source>
</evidence>
<evidence type="ECO:0000256" key="13">
    <source>
        <dbReference type="HAMAP-Rule" id="MF_01810"/>
    </source>
</evidence>
<evidence type="ECO:0000256" key="8">
    <source>
        <dbReference type="ARBA" id="ARBA00022989"/>
    </source>
</evidence>
<sequence>MELARVFLLGALFLIAFMLWNAWQNEYPPNSQEIGSANFIKKELLDNNKTVKLPVPLAETTLPSKNEKQNRFIHVKTDVLDVWIDTLGGNIVKANLLQYQQHPNQVSSSPFQLLSADPANYYVAQNGLVLSGKKQIFQYYSSKNNYSLDPGQSELKVNLICNTCGKAQVQKQFTFKRNDYLIPVSYQISNHSSSIWEGRLYIQFQQKKIAQAHSLFNISSYTGGAISTQDKPYQKISFDKIGQGNISLATQNGWVAMLQHYFLSAWIPPVGQEFHFYSYAKGDIYTLGMLGMPFQVQPGMEFISQSKLYLGPEIMDRLKAAAPHLDLTVDYGILWFISMALFWLLKHIHHYVGNWGWSIVIVTILIKLAFYHLSAKSYRSMASMRNLQPRLQALRERYSDDKQKLTQVTMELYKTEKVNPLGGCLPILVQIPVFIALYWMLLESVELRQAPFILWIHDLSTKDPYYILPILMGITMFVQQRLNPPPPDPTQAKVMQFLPIFFTALFLNFPSGLVLYWVVNNTLSILQQWFIMRRVSIELSKKKR</sequence>
<evidence type="ECO:0000259" key="15">
    <source>
        <dbReference type="Pfam" id="PF14849"/>
    </source>
</evidence>
<dbReference type="STRING" id="1225476.A1D18_06260"/>
<evidence type="ECO:0000256" key="3">
    <source>
        <dbReference type="ARBA" id="ARBA00015325"/>
    </source>
</evidence>
<comment type="caution">
    <text evidence="16">The sequence shown here is derived from an EMBL/GenBank/DDBJ whole genome shotgun (WGS) entry which is preliminary data.</text>
</comment>
<evidence type="ECO:0000313" key="17">
    <source>
        <dbReference type="Proteomes" id="UP000183924"/>
    </source>
</evidence>
<dbReference type="RefSeq" id="WP_071662923.1">
    <property type="nucleotide sequence ID" value="NZ_LUKY01000033.1"/>
</dbReference>
<dbReference type="InterPro" id="IPR038221">
    <property type="entry name" value="YidC_periplasmic_sf"/>
</dbReference>
<dbReference type="Gene3D" id="2.70.98.90">
    <property type="match status" value="1"/>
</dbReference>
<evidence type="ECO:0000256" key="6">
    <source>
        <dbReference type="ARBA" id="ARBA00022692"/>
    </source>
</evidence>
<evidence type="ECO:0000313" key="16">
    <source>
        <dbReference type="EMBL" id="OIZ94435.1"/>
    </source>
</evidence>
<evidence type="ECO:0000256" key="12">
    <source>
        <dbReference type="ARBA" id="ARBA00033342"/>
    </source>
</evidence>
<dbReference type="CDD" id="cd20070">
    <property type="entry name" value="5TM_YidC_Alb3"/>
    <property type="match status" value="1"/>
</dbReference>
<dbReference type="Pfam" id="PF14849">
    <property type="entry name" value="YidC_periplas"/>
    <property type="match status" value="1"/>
</dbReference>
<evidence type="ECO:0000256" key="10">
    <source>
        <dbReference type="ARBA" id="ARBA00023186"/>
    </source>
</evidence>
<name>A0A1J8P635_9COXI</name>
<keyword evidence="4 13" id="KW-0813">Transport</keyword>
<evidence type="ECO:0000256" key="4">
    <source>
        <dbReference type="ARBA" id="ARBA00022448"/>
    </source>
</evidence>